<keyword evidence="6" id="KW-1185">Reference proteome</keyword>
<dbReference type="Gene3D" id="3.40.630.10">
    <property type="entry name" value="Zn peptidases"/>
    <property type="match status" value="1"/>
</dbReference>
<dbReference type="HOGENOM" id="CLU_021802_7_0_3"/>
<evidence type="ECO:0000256" key="3">
    <source>
        <dbReference type="PIRSR" id="PIRSR037238-1"/>
    </source>
</evidence>
<feature type="domain" description="Peptidase M20 dimerisation" evidence="4">
    <location>
        <begin position="189"/>
        <end position="281"/>
    </location>
</feature>
<evidence type="ECO:0000313" key="6">
    <source>
        <dbReference type="Proteomes" id="UP000008206"/>
    </source>
</evidence>
<dbReference type="InterPro" id="IPR011650">
    <property type="entry name" value="Peptidase_M20_dimer"/>
</dbReference>
<dbReference type="Gene3D" id="3.30.70.360">
    <property type="match status" value="1"/>
</dbReference>
<reference evidence="6" key="1">
    <citation type="journal article" date="2011" name="MBio">
        <title>Novel metabolic attributes of the genus Cyanothece, comprising a group of unicellular nitrogen-fixing Cyanobacteria.</title>
        <authorList>
            <person name="Bandyopadhyay A."/>
            <person name="Elvitigala T."/>
            <person name="Welsh E."/>
            <person name="Stockel J."/>
            <person name="Liberton M."/>
            <person name="Min H."/>
            <person name="Sherman L.A."/>
            <person name="Pakrasi H.B."/>
        </authorList>
    </citation>
    <scope>NUCLEOTIDE SEQUENCE [LARGE SCALE GENOMIC DNA]</scope>
    <source>
        <strain evidence="6">PCC 7822</strain>
    </source>
</reference>
<dbReference type="PIRSF" id="PIRSF037238">
    <property type="entry name" value="Carboxypeptidase_G2"/>
    <property type="match status" value="1"/>
</dbReference>
<proteinExistence type="predicted"/>
<accession>E0UC53</accession>
<dbReference type="RefSeq" id="WP_013324454.1">
    <property type="nucleotide sequence ID" value="NC_014501.1"/>
</dbReference>
<evidence type="ECO:0000259" key="4">
    <source>
        <dbReference type="Pfam" id="PF07687"/>
    </source>
</evidence>
<sequence>MIKAIAHQLRDYLHTRQGEMTELLQQLVRLESPSVEPHSQQPVFDLLEKTYHQLGYRVRRIRGQTTGGQLLAIPRHHSKPQPLQLLLGHSDTVWPLGTLEKMPLQVRQGKLYGPGSYDMKAGLVFMLFAIEALIASDLKPTVAPIVFINSDEEIGSFESKNRIQRLAMRVERTWVMEPSYGSEGKLKTRRKGIGEFMIRVKGQAAHSGLAPEKGISAILELSYLIQKLFALNNPQRGITVNVGLIDGGIRPNVIAPASKAVVDVRILHPEDAEYIEQAIRHLEPTVPGIELIIEGGFDRLPMEKTPGNEKLWQLAQQAALELGFEIDEVTAGGVSDGNFTSIYSPTLDGLGAVGDEAHSLGEFVDLKSMVDRTALLSRLLWEKTLNNN</sequence>
<dbReference type="STRING" id="497965.Cyan7822_4480"/>
<dbReference type="Proteomes" id="UP000008206">
    <property type="component" value="Chromosome"/>
</dbReference>
<dbReference type="Pfam" id="PF07687">
    <property type="entry name" value="M20_dimer"/>
    <property type="match status" value="1"/>
</dbReference>
<keyword evidence="2" id="KW-0378">Hydrolase</keyword>
<dbReference type="InterPro" id="IPR002933">
    <property type="entry name" value="Peptidase_M20"/>
</dbReference>
<dbReference type="SUPFAM" id="SSF55031">
    <property type="entry name" value="Bacterial exopeptidase dimerisation domain"/>
    <property type="match status" value="1"/>
</dbReference>
<dbReference type="InterPro" id="IPR036264">
    <property type="entry name" value="Bact_exopeptidase_dim_dom"/>
</dbReference>
<dbReference type="PANTHER" id="PTHR43808">
    <property type="entry name" value="ACETYLORNITHINE DEACETYLASE"/>
    <property type="match status" value="1"/>
</dbReference>
<dbReference type="GO" id="GO:0046872">
    <property type="term" value="F:metal ion binding"/>
    <property type="evidence" value="ECO:0007669"/>
    <property type="project" value="UniProtKB-KW"/>
</dbReference>
<feature type="active site" evidence="3">
    <location>
        <position position="91"/>
    </location>
</feature>
<organism evidence="5 6">
    <name type="scientific">Gloeothece verrucosa (strain PCC 7822)</name>
    <name type="common">Cyanothece sp. (strain PCC 7822)</name>
    <dbReference type="NCBI Taxonomy" id="497965"/>
    <lineage>
        <taxon>Bacteria</taxon>
        <taxon>Bacillati</taxon>
        <taxon>Cyanobacteriota</taxon>
        <taxon>Cyanophyceae</taxon>
        <taxon>Oscillatoriophycideae</taxon>
        <taxon>Chroococcales</taxon>
        <taxon>Aphanothecaceae</taxon>
        <taxon>Gloeothece</taxon>
        <taxon>Gloeothece verrucosa</taxon>
    </lineage>
</organism>
<evidence type="ECO:0000256" key="2">
    <source>
        <dbReference type="ARBA" id="ARBA00022801"/>
    </source>
</evidence>
<protein>
    <submittedName>
        <fullName evidence="5">Peptidase M20</fullName>
    </submittedName>
</protein>
<feature type="active site" description="Proton acceptor" evidence="3">
    <location>
        <position position="152"/>
    </location>
</feature>
<dbReference type="AlphaFoldDB" id="E0UC53"/>
<evidence type="ECO:0000256" key="1">
    <source>
        <dbReference type="ARBA" id="ARBA00022723"/>
    </source>
</evidence>
<dbReference type="EMBL" id="CP002198">
    <property type="protein sequence ID" value="ADN16391.1"/>
    <property type="molecule type" value="Genomic_DNA"/>
</dbReference>
<dbReference type="KEGG" id="cyj:Cyan7822_4480"/>
<dbReference type="OrthoDB" id="9783294at2"/>
<dbReference type="Pfam" id="PF01546">
    <property type="entry name" value="Peptidase_M20"/>
    <property type="match status" value="1"/>
</dbReference>
<dbReference type="InterPro" id="IPR017150">
    <property type="entry name" value="Pept_M20_glutamate_carboxypep"/>
</dbReference>
<dbReference type="CDD" id="cd03885">
    <property type="entry name" value="M20_CPDG2"/>
    <property type="match status" value="1"/>
</dbReference>
<dbReference type="GO" id="GO:0016787">
    <property type="term" value="F:hydrolase activity"/>
    <property type="evidence" value="ECO:0007669"/>
    <property type="project" value="UniProtKB-KW"/>
</dbReference>
<keyword evidence="1" id="KW-0479">Metal-binding</keyword>
<dbReference type="SUPFAM" id="SSF53187">
    <property type="entry name" value="Zn-dependent exopeptidases"/>
    <property type="match status" value="1"/>
</dbReference>
<dbReference type="eggNOG" id="COG0624">
    <property type="taxonomic scope" value="Bacteria"/>
</dbReference>
<dbReference type="PANTHER" id="PTHR43808:SF9">
    <property type="entry name" value="BLL0789 PROTEIN"/>
    <property type="match status" value="1"/>
</dbReference>
<dbReference type="InterPro" id="IPR050072">
    <property type="entry name" value="Peptidase_M20A"/>
</dbReference>
<name>E0UC53_GLOV7</name>
<evidence type="ECO:0000313" key="5">
    <source>
        <dbReference type="EMBL" id="ADN16391.1"/>
    </source>
</evidence>
<gene>
    <name evidence="5" type="ordered locus">Cyan7822_4480</name>
</gene>